<dbReference type="RefSeq" id="WP_345437044.1">
    <property type="nucleotide sequence ID" value="NZ_BAABKO010000002.1"/>
</dbReference>
<evidence type="ECO:0008006" key="4">
    <source>
        <dbReference type="Google" id="ProtNLM"/>
    </source>
</evidence>
<evidence type="ECO:0000313" key="3">
    <source>
        <dbReference type="Proteomes" id="UP001501645"/>
    </source>
</evidence>
<dbReference type="Proteomes" id="UP001501645">
    <property type="component" value="Unassembled WGS sequence"/>
</dbReference>
<organism evidence="2 3">
    <name type="scientific">Microbacterium gilvum</name>
    <dbReference type="NCBI Taxonomy" id="1336204"/>
    <lineage>
        <taxon>Bacteria</taxon>
        <taxon>Bacillati</taxon>
        <taxon>Actinomycetota</taxon>
        <taxon>Actinomycetes</taxon>
        <taxon>Micrococcales</taxon>
        <taxon>Microbacteriaceae</taxon>
        <taxon>Microbacterium</taxon>
    </lineage>
</organism>
<evidence type="ECO:0000256" key="1">
    <source>
        <dbReference type="SAM" id="Phobius"/>
    </source>
</evidence>
<feature type="transmembrane region" description="Helical" evidence="1">
    <location>
        <begin position="20"/>
        <end position="41"/>
    </location>
</feature>
<protein>
    <recommendedName>
        <fullName evidence="4">Integral membrane protein</fullName>
    </recommendedName>
</protein>
<accession>A0ABP8ZYN4</accession>
<keyword evidence="1" id="KW-1133">Transmembrane helix</keyword>
<gene>
    <name evidence="2" type="ORF">GCM10023351_11900</name>
</gene>
<comment type="caution">
    <text evidence="2">The sequence shown here is derived from an EMBL/GenBank/DDBJ whole genome shotgun (WGS) entry which is preliminary data.</text>
</comment>
<keyword evidence="1" id="KW-0472">Membrane</keyword>
<keyword evidence="3" id="KW-1185">Reference proteome</keyword>
<sequence>MSILRARASRGRSVLRPRDAPRFALFGETLLTGLIVLVASLPVVTALPAVAAGARHLRRHVTGESDRIRDLVADLGLAIRRLWLPGLVSGLVALFLAADVVALRAFAVPGAAAVSVVLALAGAAGAVVLLRFAGSWAPDAPVRAQLRRAALESTADGTGSMLLLLAVCGAVLLVWMFPAFALLVGGLLSLASYSVDARLEALSAME</sequence>
<name>A0ABP8ZYN4_9MICO</name>
<reference evidence="3" key="1">
    <citation type="journal article" date="2019" name="Int. J. Syst. Evol. Microbiol.">
        <title>The Global Catalogue of Microorganisms (GCM) 10K type strain sequencing project: providing services to taxonomists for standard genome sequencing and annotation.</title>
        <authorList>
            <consortium name="The Broad Institute Genomics Platform"/>
            <consortium name="The Broad Institute Genome Sequencing Center for Infectious Disease"/>
            <person name="Wu L."/>
            <person name="Ma J."/>
        </authorList>
    </citation>
    <scope>NUCLEOTIDE SEQUENCE [LARGE SCALE GENOMIC DNA]</scope>
    <source>
        <strain evidence="3">JCM 18537</strain>
    </source>
</reference>
<evidence type="ECO:0000313" key="2">
    <source>
        <dbReference type="EMBL" id="GAA4769835.1"/>
    </source>
</evidence>
<dbReference type="EMBL" id="BAABKO010000002">
    <property type="protein sequence ID" value="GAA4769835.1"/>
    <property type="molecule type" value="Genomic_DNA"/>
</dbReference>
<keyword evidence="1" id="KW-0812">Transmembrane</keyword>
<feature type="transmembrane region" description="Helical" evidence="1">
    <location>
        <begin position="82"/>
        <end position="103"/>
    </location>
</feature>
<feature type="transmembrane region" description="Helical" evidence="1">
    <location>
        <begin position="110"/>
        <end position="133"/>
    </location>
</feature>
<feature type="transmembrane region" description="Helical" evidence="1">
    <location>
        <begin position="161"/>
        <end position="188"/>
    </location>
</feature>
<proteinExistence type="predicted"/>